<keyword evidence="3" id="KW-0238">DNA-binding</keyword>
<dbReference type="Proteomes" id="UP000256970">
    <property type="component" value="Unassembled WGS sequence"/>
</dbReference>
<dbReference type="InterPro" id="IPR001471">
    <property type="entry name" value="AP2/ERF_dom"/>
</dbReference>
<name>A0A383WET2_TETOB</name>
<reference evidence="8 9" key="1">
    <citation type="submission" date="2016-10" db="EMBL/GenBank/DDBJ databases">
        <authorList>
            <person name="Cai Z."/>
        </authorList>
    </citation>
    <scope>NUCLEOTIDE SEQUENCE [LARGE SCALE GENOMIC DNA]</scope>
</reference>
<keyword evidence="5" id="KW-0539">Nucleus</keyword>
<dbReference type="EMBL" id="FNXT01001242">
    <property type="protein sequence ID" value="SZX75770.1"/>
    <property type="molecule type" value="Genomic_DNA"/>
</dbReference>
<dbReference type="InterPro" id="IPR016177">
    <property type="entry name" value="DNA-bd_dom_sf"/>
</dbReference>
<dbReference type="GO" id="GO:0005634">
    <property type="term" value="C:nucleus"/>
    <property type="evidence" value="ECO:0007669"/>
    <property type="project" value="UniProtKB-SubCell"/>
</dbReference>
<dbReference type="InterPro" id="IPR036955">
    <property type="entry name" value="AP2/ERF_dom_sf"/>
</dbReference>
<sequence length="347" mass="36092">MWILRIYFAGKQRHVGRYEDEGEAAKAYDKAAVFLYGAGAVTNFGLVACLEDPTEVSDFIVQAKANSHLKVQQPPPQTPHLFGAMSAAQQLQQAHQAPGAAVAGRLELAAAAHTSQLPMYAAQPMHKQLQQQQQQQLVLPVGTVGNQPQQLLPAAGRSPISWDARTAPSGTPNLLLLQQQQQQQQHMLVTIEQADSLLLPLATASTFLAAAVSNASSMQAANLLSSSDSLPSSAGGYASRPCGYASSAGSNSLLHLPSSAGGYASSAGSAGGYLLSSTPSGLSDAWLEASAALPVTNTCSAALLLQQQQQQQQHKVCSTSCSSSAFVCWAATAARADDTSCQAACCA</sequence>
<dbReference type="Gene3D" id="3.30.730.10">
    <property type="entry name" value="AP2/ERF domain"/>
    <property type="match status" value="1"/>
</dbReference>
<evidence type="ECO:0000256" key="4">
    <source>
        <dbReference type="ARBA" id="ARBA00023163"/>
    </source>
</evidence>
<dbReference type="PROSITE" id="PS51032">
    <property type="entry name" value="AP2_ERF"/>
    <property type="match status" value="1"/>
</dbReference>
<evidence type="ECO:0000313" key="8">
    <source>
        <dbReference type="EMBL" id="SZX75770.1"/>
    </source>
</evidence>
<evidence type="ECO:0000259" key="6">
    <source>
        <dbReference type="PROSITE" id="PS51032"/>
    </source>
</evidence>
<keyword evidence="4" id="KW-0804">Transcription</keyword>
<keyword evidence="9" id="KW-1185">Reference proteome</keyword>
<evidence type="ECO:0000256" key="2">
    <source>
        <dbReference type="ARBA" id="ARBA00023015"/>
    </source>
</evidence>
<proteinExistence type="predicted"/>
<evidence type="ECO:0000313" key="9">
    <source>
        <dbReference type="Proteomes" id="UP000256970"/>
    </source>
</evidence>
<dbReference type="SUPFAM" id="SSF54171">
    <property type="entry name" value="DNA-binding domain"/>
    <property type="match status" value="1"/>
</dbReference>
<dbReference type="EMBL" id="FNXT01000808">
    <property type="protein sequence ID" value="SZX67717.1"/>
    <property type="molecule type" value="Genomic_DNA"/>
</dbReference>
<dbReference type="GO" id="GO:0003700">
    <property type="term" value="F:DNA-binding transcription factor activity"/>
    <property type="evidence" value="ECO:0007669"/>
    <property type="project" value="InterPro"/>
</dbReference>
<organism evidence="8 9">
    <name type="scientific">Tetradesmus obliquus</name>
    <name type="common">Green alga</name>
    <name type="synonym">Acutodesmus obliquus</name>
    <dbReference type="NCBI Taxonomy" id="3088"/>
    <lineage>
        <taxon>Eukaryota</taxon>
        <taxon>Viridiplantae</taxon>
        <taxon>Chlorophyta</taxon>
        <taxon>core chlorophytes</taxon>
        <taxon>Chlorophyceae</taxon>
        <taxon>CS clade</taxon>
        <taxon>Sphaeropleales</taxon>
        <taxon>Scenedesmaceae</taxon>
        <taxon>Tetradesmus</taxon>
    </lineage>
</organism>
<accession>A0A383WET2</accession>
<evidence type="ECO:0000256" key="1">
    <source>
        <dbReference type="ARBA" id="ARBA00004123"/>
    </source>
</evidence>
<evidence type="ECO:0000256" key="5">
    <source>
        <dbReference type="ARBA" id="ARBA00023242"/>
    </source>
</evidence>
<evidence type="ECO:0000256" key="3">
    <source>
        <dbReference type="ARBA" id="ARBA00023125"/>
    </source>
</evidence>
<dbReference type="AlphaFoldDB" id="A0A383WET2"/>
<gene>
    <name evidence="8" type="ORF">BQ4739_LOCUS16119</name>
    <name evidence="7" type="ORF">BQ4739_LOCUS8080</name>
</gene>
<protein>
    <recommendedName>
        <fullName evidence="6">AP2/ERF domain-containing protein</fullName>
    </recommendedName>
</protein>
<feature type="domain" description="AP2/ERF" evidence="6">
    <location>
        <begin position="1"/>
        <end position="45"/>
    </location>
</feature>
<keyword evidence="2" id="KW-0805">Transcription regulation</keyword>
<comment type="subcellular location">
    <subcellularLocation>
        <location evidence="1">Nucleus</location>
    </subcellularLocation>
</comment>
<evidence type="ECO:0000313" key="7">
    <source>
        <dbReference type="EMBL" id="SZX67717.1"/>
    </source>
</evidence>
<dbReference type="GO" id="GO:0003677">
    <property type="term" value="F:DNA binding"/>
    <property type="evidence" value="ECO:0007669"/>
    <property type="project" value="UniProtKB-KW"/>
</dbReference>